<dbReference type="EMBL" id="KQ965754">
    <property type="protein sequence ID" value="KXS16338.1"/>
    <property type="molecule type" value="Genomic_DNA"/>
</dbReference>
<keyword evidence="1" id="KW-0812">Transmembrane</keyword>
<evidence type="ECO:0000313" key="3">
    <source>
        <dbReference type="Proteomes" id="UP000070544"/>
    </source>
</evidence>
<feature type="transmembrane region" description="Helical" evidence="1">
    <location>
        <begin position="69"/>
        <end position="91"/>
    </location>
</feature>
<reference evidence="2 3" key="1">
    <citation type="journal article" date="2015" name="Genome Biol. Evol.">
        <title>Phylogenomic analyses indicate that early fungi evolved digesting cell walls of algal ancestors of land plants.</title>
        <authorList>
            <person name="Chang Y."/>
            <person name="Wang S."/>
            <person name="Sekimoto S."/>
            <person name="Aerts A.L."/>
            <person name="Choi C."/>
            <person name="Clum A."/>
            <person name="LaButti K.M."/>
            <person name="Lindquist E.A."/>
            <person name="Yee Ngan C."/>
            <person name="Ohm R.A."/>
            <person name="Salamov A.A."/>
            <person name="Grigoriev I.V."/>
            <person name="Spatafora J.W."/>
            <person name="Berbee M.L."/>
        </authorList>
    </citation>
    <scope>NUCLEOTIDE SEQUENCE [LARGE SCALE GENOMIC DNA]</scope>
    <source>
        <strain evidence="2 3">JEL478</strain>
    </source>
</reference>
<evidence type="ECO:0000256" key="1">
    <source>
        <dbReference type="SAM" id="Phobius"/>
    </source>
</evidence>
<dbReference type="AlphaFoldDB" id="A0A139AHY1"/>
<organism evidence="2 3">
    <name type="scientific">Gonapodya prolifera (strain JEL478)</name>
    <name type="common">Monoblepharis prolifera</name>
    <dbReference type="NCBI Taxonomy" id="1344416"/>
    <lineage>
        <taxon>Eukaryota</taxon>
        <taxon>Fungi</taxon>
        <taxon>Fungi incertae sedis</taxon>
        <taxon>Chytridiomycota</taxon>
        <taxon>Chytridiomycota incertae sedis</taxon>
        <taxon>Monoblepharidomycetes</taxon>
        <taxon>Monoblepharidales</taxon>
        <taxon>Gonapodyaceae</taxon>
        <taxon>Gonapodya</taxon>
    </lineage>
</organism>
<accession>A0A139AHY1</accession>
<gene>
    <name evidence="2" type="ORF">M427DRAFT_31474</name>
</gene>
<name>A0A139AHY1_GONPJ</name>
<keyword evidence="3" id="KW-1185">Reference proteome</keyword>
<sequence>MEEETLIEDGYVTPPFPSLFIPWLGQEQSLYYREDIIYFTLIWTLIWFLLVYGIAALRSGAVLFGQRMGMFFVLGMGAYGLVSGALSGAIVGKDDTGHLPTASTTCLSSPRPCTTLSLPFI</sequence>
<proteinExistence type="predicted"/>
<feature type="transmembrane region" description="Helical" evidence="1">
    <location>
        <begin position="36"/>
        <end position="57"/>
    </location>
</feature>
<keyword evidence="1" id="KW-0472">Membrane</keyword>
<evidence type="ECO:0000313" key="2">
    <source>
        <dbReference type="EMBL" id="KXS16338.1"/>
    </source>
</evidence>
<keyword evidence="1" id="KW-1133">Transmembrane helix</keyword>
<dbReference type="OrthoDB" id="2150295at2759"/>
<protein>
    <submittedName>
        <fullName evidence="2">Uncharacterized protein</fullName>
    </submittedName>
</protein>
<dbReference type="Proteomes" id="UP000070544">
    <property type="component" value="Unassembled WGS sequence"/>
</dbReference>